<dbReference type="SUPFAM" id="SSF55136">
    <property type="entry name" value="Probable bacterial effector-binding domain"/>
    <property type="match status" value="1"/>
</dbReference>
<reference evidence="2" key="2">
    <citation type="submission" date="2021-04" db="EMBL/GenBank/DDBJ databases">
        <authorList>
            <person name="Gilroy R."/>
        </authorList>
    </citation>
    <scope>NUCLEOTIDE SEQUENCE</scope>
    <source>
        <strain evidence="2">ChiSjej3B21-8574</strain>
    </source>
</reference>
<dbReference type="AlphaFoldDB" id="A0A9D2PFK5"/>
<reference evidence="2" key="1">
    <citation type="journal article" date="2021" name="PeerJ">
        <title>Extensive microbial diversity within the chicken gut microbiome revealed by metagenomics and culture.</title>
        <authorList>
            <person name="Gilroy R."/>
            <person name="Ravi A."/>
            <person name="Getino M."/>
            <person name="Pursley I."/>
            <person name="Horton D.L."/>
            <person name="Alikhan N.F."/>
            <person name="Baker D."/>
            <person name="Gharbi K."/>
            <person name="Hall N."/>
            <person name="Watson M."/>
            <person name="Adriaenssens E.M."/>
            <person name="Foster-Nyarko E."/>
            <person name="Jarju S."/>
            <person name="Secka A."/>
            <person name="Antonio M."/>
            <person name="Oren A."/>
            <person name="Chaudhuri R.R."/>
            <person name="La Ragione R."/>
            <person name="Hildebrand F."/>
            <person name="Pallen M.J."/>
        </authorList>
    </citation>
    <scope>NUCLEOTIDE SEQUENCE</scope>
    <source>
        <strain evidence="2">ChiSjej3B21-8574</strain>
    </source>
</reference>
<dbReference type="InterPro" id="IPR011256">
    <property type="entry name" value="Reg_factor_effector_dom_sf"/>
</dbReference>
<sequence>MVVEEFKDIKIAYMRRTGKYDAENKQLMEKLKKYLKNTDLLQDNTTILGIALDNPLLTPENEQRYDVGMIMTGMEKHCDLPIRSIDNGRYAVFEVPHTESDVSDFWKNIEILTSDLAVDDTKPIIERYPVSKISLHLCEFCIPLK</sequence>
<dbReference type="Proteomes" id="UP000823904">
    <property type="component" value="Unassembled WGS sequence"/>
</dbReference>
<dbReference type="InterPro" id="IPR050908">
    <property type="entry name" value="SmbC-like"/>
</dbReference>
<protein>
    <submittedName>
        <fullName evidence="2">GyrI-like domain-containing protein</fullName>
    </submittedName>
</protein>
<comment type="caution">
    <text evidence="2">The sequence shown here is derived from an EMBL/GenBank/DDBJ whole genome shotgun (WGS) entry which is preliminary data.</text>
</comment>
<dbReference type="InterPro" id="IPR029442">
    <property type="entry name" value="GyrI-like"/>
</dbReference>
<dbReference type="InterPro" id="IPR010499">
    <property type="entry name" value="AraC_E-bd"/>
</dbReference>
<dbReference type="Gene3D" id="3.20.80.10">
    <property type="entry name" value="Regulatory factor, effector binding domain"/>
    <property type="match status" value="1"/>
</dbReference>
<proteinExistence type="predicted"/>
<name>A0A9D2PFK5_9FIRM</name>
<dbReference type="EMBL" id="DWWD01000005">
    <property type="protein sequence ID" value="HJC49136.1"/>
    <property type="molecule type" value="Genomic_DNA"/>
</dbReference>
<organism evidence="2 3">
    <name type="scientific">Candidatus Anaerostipes avistercoris</name>
    <dbReference type="NCBI Taxonomy" id="2838462"/>
    <lineage>
        <taxon>Bacteria</taxon>
        <taxon>Bacillati</taxon>
        <taxon>Bacillota</taxon>
        <taxon>Clostridia</taxon>
        <taxon>Lachnospirales</taxon>
        <taxon>Lachnospiraceae</taxon>
        <taxon>Anaerostipes</taxon>
    </lineage>
</organism>
<evidence type="ECO:0000313" key="2">
    <source>
        <dbReference type="EMBL" id="HJC49136.1"/>
    </source>
</evidence>
<feature type="domain" description="AraC effector-binding" evidence="1">
    <location>
        <begin position="1"/>
        <end position="145"/>
    </location>
</feature>
<dbReference type="PANTHER" id="PTHR40055">
    <property type="entry name" value="TRANSCRIPTIONAL REGULATOR YGIV-RELATED"/>
    <property type="match status" value="1"/>
</dbReference>
<evidence type="ECO:0000259" key="1">
    <source>
        <dbReference type="SMART" id="SM00871"/>
    </source>
</evidence>
<accession>A0A9D2PFK5</accession>
<dbReference type="PANTHER" id="PTHR40055:SF1">
    <property type="entry name" value="TRANSCRIPTIONAL REGULATOR YGIV-RELATED"/>
    <property type="match status" value="1"/>
</dbReference>
<gene>
    <name evidence="2" type="ORF">H9754_00920</name>
</gene>
<dbReference type="Pfam" id="PF06445">
    <property type="entry name" value="GyrI-like"/>
    <property type="match status" value="1"/>
</dbReference>
<dbReference type="SMART" id="SM00871">
    <property type="entry name" value="AraC_E_bind"/>
    <property type="match status" value="1"/>
</dbReference>
<evidence type="ECO:0000313" key="3">
    <source>
        <dbReference type="Proteomes" id="UP000823904"/>
    </source>
</evidence>